<evidence type="ECO:0000313" key="4">
    <source>
        <dbReference type="Proteomes" id="UP000651057"/>
    </source>
</evidence>
<dbReference type="PROSITE" id="PS51257">
    <property type="entry name" value="PROKAR_LIPOPROTEIN"/>
    <property type="match status" value="1"/>
</dbReference>
<evidence type="ECO:0000256" key="1">
    <source>
        <dbReference type="SAM" id="Phobius"/>
    </source>
</evidence>
<sequence>MRKYIKHFGFLVALSVGVLSCTSKKQTSIDSYLGFDIPKDSIDAFIDSKMKEYNIPGVSFVVVNNGEVVYHKTKGYANVEEKLPITNQTIFEVASISKPVFGFFVMTFVEDGLLDLDKPLYQYMEYPDIAHDERYKKITARMVLCHRSGFPNWREDNDDNRLNIQFEPGTDYLYSGEGYQYLTLVLKHILKTDDAGLEAEFQKRIAAPLGLKHTVYVQNEYTRQHKAEPYDEDGKWIDWKNEYWFKKEDRKFYAPSSMHSEPLEFSKWMIAVMNKDVLSQESYSELLKPHSKVPYDDFDVSYSLGFTIPHLPFTNLYLHSGNNEGFTGWFTLDTKKDWGYVLFTNSEYGEQLGQDLFFYMLSDPGRTKLYISVGLILIFLILTIIFFTRWSFRAIRKQKNR</sequence>
<name>A0A937DBE1_9FLAO</name>
<keyword evidence="1" id="KW-0472">Membrane</keyword>
<keyword evidence="1" id="KW-1133">Transmembrane helix</keyword>
<reference evidence="3" key="1">
    <citation type="submission" date="2021-01" db="EMBL/GenBank/DDBJ databases">
        <authorList>
            <person name="Zhong Y.L."/>
        </authorList>
    </citation>
    <scope>NUCLEOTIDE SEQUENCE</scope>
    <source>
        <strain evidence="3">KCTC 23302</strain>
    </source>
</reference>
<dbReference type="Pfam" id="PF00144">
    <property type="entry name" value="Beta-lactamase"/>
    <property type="match status" value="1"/>
</dbReference>
<dbReference type="PANTHER" id="PTHR46825:SF9">
    <property type="entry name" value="BETA-LACTAMASE-RELATED DOMAIN-CONTAINING PROTEIN"/>
    <property type="match status" value="1"/>
</dbReference>
<comment type="caution">
    <text evidence="3">The sequence shown here is derived from an EMBL/GenBank/DDBJ whole genome shotgun (WGS) entry which is preliminary data.</text>
</comment>
<dbReference type="InterPro" id="IPR050491">
    <property type="entry name" value="AmpC-like"/>
</dbReference>
<keyword evidence="4" id="KW-1185">Reference proteome</keyword>
<dbReference type="Proteomes" id="UP000651057">
    <property type="component" value="Unassembled WGS sequence"/>
</dbReference>
<dbReference type="AlphaFoldDB" id="A0A937DBE1"/>
<evidence type="ECO:0000259" key="2">
    <source>
        <dbReference type="Pfam" id="PF00144"/>
    </source>
</evidence>
<dbReference type="EMBL" id="JAERQJ010000003">
    <property type="protein sequence ID" value="MBL0683726.1"/>
    <property type="molecule type" value="Genomic_DNA"/>
</dbReference>
<evidence type="ECO:0000313" key="3">
    <source>
        <dbReference type="EMBL" id="MBL0683726.1"/>
    </source>
</evidence>
<accession>A0A937DBE1</accession>
<dbReference type="PANTHER" id="PTHR46825">
    <property type="entry name" value="D-ALANYL-D-ALANINE-CARBOXYPEPTIDASE/ENDOPEPTIDASE AMPH"/>
    <property type="match status" value="1"/>
</dbReference>
<organism evidence="3 4">
    <name type="scientific">Aquimarina mytili</name>
    <dbReference type="NCBI Taxonomy" id="874423"/>
    <lineage>
        <taxon>Bacteria</taxon>
        <taxon>Pseudomonadati</taxon>
        <taxon>Bacteroidota</taxon>
        <taxon>Flavobacteriia</taxon>
        <taxon>Flavobacteriales</taxon>
        <taxon>Flavobacteriaceae</taxon>
        <taxon>Aquimarina</taxon>
    </lineage>
</organism>
<feature type="transmembrane region" description="Helical" evidence="1">
    <location>
        <begin position="369"/>
        <end position="392"/>
    </location>
</feature>
<gene>
    <name evidence="3" type="ORF">JJQ60_09380</name>
</gene>
<dbReference type="RefSeq" id="WP_201918992.1">
    <property type="nucleotide sequence ID" value="NZ_BAABAX010000005.1"/>
</dbReference>
<proteinExistence type="predicted"/>
<dbReference type="Gene3D" id="3.40.710.10">
    <property type="entry name" value="DD-peptidase/beta-lactamase superfamily"/>
    <property type="match status" value="1"/>
</dbReference>
<dbReference type="InterPro" id="IPR012338">
    <property type="entry name" value="Beta-lactam/transpept-like"/>
</dbReference>
<keyword evidence="1" id="KW-0812">Transmembrane</keyword>
<protein>
    <submittedName>
        <fullName evidence="3">Beta-lactamase family protein</fullName>
    </submittedName>
</protein>
<dbReference type="InterPro" id="IPR001466">
    <property type="entry name" value="Beta-lactam-related"/>
</dbReference>
<dbReference type="SUPFAM" id="SSF56601">
    <property type="entry name" value="beta-lactamase/transpeptidase-like"/>
    <property type="match status" value="1"/>
</dbReference>
<feature type="domain" description="Beta-lactamase-related" evidence="2">
    <location>
        <begin position="42"/>
        <end position="357"/>
    </location>
</feature>